<accession>A0AC60PR02</accession>
<organism evidence="1 2">
    <name type="scientific">Ixodes persulcatus</name>
    <name type="common">Taiga tick</name>
    <dbReference type="NCBI Taxonomy" id="34615"/>
    <lineage>
        <taxon>Eukaryota</taxon>
        <taxon>Metazoa</taxon>
        <taxon>Ecdysozoa</taxon>
        <taxon>Arthropoda</taxon>
        <taxon>Chelicerata</taxon>
        <taxon>Arachnida</taxon>
        <taxon>Acari</taxon>
        <taxon>Parasitiformes</taxon>
        <taxon>Ixodida</taxon>
        <taxon>Ixodoidea</taxon>
        <taxon>Ixodidae</taxon>
        <taxon>Ixodinae</taxon>
        <taxon>Ixodes</taxon>
    </lineage>
</organism>
<dbReference type="EMBL" id="JABSTQ010010093">
    <property type="protein sequence ID" value="KAG0423517.1"/>
    <property type="molecule type" value="Genomic_DNA"/>
</dbReference>
<sequence>MQAVELAMVASSRIRDSAQPSCSGRIRGIEGFVVEVVPRYTDIQFKEHFRMYRSTFEVLVQLTDSNVNKTIAAKIPTASKVLMTLWLLGNQVSYREITGRFGVRKSTLHFIVAEVVSVGARHASSMMQWPTQDALVAGHFERKWKFPGVVGAVDGCHGPIKAPKDKQAAYFTRKEFHSVVLRGGLR</sequence>
<comment type="caution">
    <text evidence="1">The sequence shown here is derived from an EMBL/GenBank/DDBJ whole genome shotgun (WGS) entry which is preliminary data.</text>
</comment>
<proteinExistence type="predicted"/>
<name>A0AC60PR02_IXOPE</name>
<dbReference type="Proteomes" id="UP000805193">
    <property type="component" value="Unassembled WGS sequence"/>
</dbReference>
<protein>
    <submittedName>
        <fullName evidence="1">Uncharacterized protein</fullName>
    </submittedName>
</protein>
<evidence type="ECO:0000313" key="1">
    <source>
        <dbReference type="EMBL" id="KAG0423517.1"/>
    </source>
</evidence>
<evidence type="ECO:0000313" key="2">
    <source>
        <dbReference type="Proteomes" id="UP000805193"/>
    </source>
</evidence>
<keyword evidence="2" id="KW-1185">Reference proteome</keyword>
<reference evidence="1 2" key="1">
    <citation type="journal article" date="2020" name="Cell">
        <title>Large-Scale Comparative Analyses of Tick Genomes Elucidate Their Genetic Diversity and Vector Capacities.</title>
        <authorList>
            <consortium name="Tick Genome and Microbiome Consortium (TIGMIC)"/>
            <person name="Jia N."/>
            <person name="Wang J."/>
            <person name="Shi W."/>
            <person name="Du L."/>
            <person name="Sun Y."/>
            <person name="Zhan W."/>
            <person name="Jiang J.F."/>
            <person name="Wang Q."/>
            <person name="Zhang B."/>
            <person name="Ji P."/>
            <person name="Bell-Sakyi L."/>
            <person name="Cui X.M."/>
            <person name="Yuan T.T."/>
            <person name="Jiang B.G."/>
            <person name="Yang W.F."/>
            <person name="Lam T.T."/>
            <person name="Chang Q.C."/>
            <person name="Ding S.J."/>
            <person name="Wang X.J."/>
            <person name="Zhu J.G."/>
            <person name="Ruan X.D."/>
            <person name="Zhao L."/>
            <person name="Wei J.T."/>
            <person name="Ye R.Z."/>
            <person name="Que T.C."/>
            <person name="Du C.H."/>
            <person name="Zhou Y.H."/>
            <person name="Cheng J.X."/>
            <person name="Dai P.F."/>
            <person name="Guo W.B."/>
            <person name="Han X.H."/>
            <person name="Huang E.J."/>
            <person name="Li L.F."/>
            <person name="Wei W."/>
            <person name="Gao Y.C."/>
            <person name="Liu J.Z."/>
            <person name="Shao H.Z."/>
            <person name="Wang X."/>
            <person name="Wang C.C."/>
            <person name="Yang T.C."/>
            <person name="Huo Q.B."/>
            <person name="Li W."/>
            <person name="Chen H.Y."/>
            <person name="Chen S.E."/>
            <person name="Zhou L.G."/>
            <person name="Ni X.B."/>
            <person name="Tian J.H."/>
            <person name="Sheng Y."/>
            <person name="Liu T."/>
            <person name="Pan Y.S."/>
            <person name="Xia L.Y."/>
            <person name="Li J."/>
            <person name="Zhao F."/>
            <person name="Cao W.C."/>
        </authorList>
    </citation>
    <scope>NUCLEOTIDE SEQUENCE [LARGE SCALE GENOMIC DNA]</scope>
    <source>
        <strain evidence="1">Iper-2018</strain>
    </source>
</reference>
<gene>
    <name evidence="1" type="ORF">HPB47_000709</name>
</gene>